<gene>
    <name evidence="2" type="ORF">M6B38_168685</name>
</gene>
<protein>
    <submittedName>
        <fullName evidence="2">Uncharacterized protein</fullName>
    </submittedName>
</protein>
<organism evidence="2 3">
    <name type="scientific">Iris pallida</name>
    <name type="common">Sweet iris</name>
    <dbReference type="NCBI Taxonomy" id="29817"/>
    <lineage>
        <taxon>Eukaryota</taxon>
        <taxon>Viridiplantae</taxon>
        <taxon>Streptophyta</taxon>
        <taxon>Embryophyta</taxon>
        <taxon>Tracheophyta</taxon>
        <taxon>Spermatophyta</taxon>
        <taxon>Magnoliopsida</taxon>
        <taxon>Liliopsida</taxon>
        <taxon>Asparagales</taxon>
        <taxon>Iridaceae</taxon>
        <taxon>Iridoideae</taxon>
        <taxon>Irideae</taxon>
        <taxon>Iris</taxon>
    </lineage>
</organism>
<feature type="transmembrane region" description="Helical" evidence="1">
    <location>
        <begin position="12"/>
        <end position="29"/>
    </location>
</feature>
<keyword evidence="1" id="KW-1133">Transmembrane helix</keyword>
<dbReference type="AlphaFoldDB" id="A0AAX6EVR2"/>
<dbReference type="Proteomes" id="UP001140949">
    <property type="component" value="Unassembled WGS sequence"/>
</dbReference>
<evidence type="ECO:0000256" key="1">
    <source>
        <dbReference type="SAM" id="Phobius"/>
    </source>
</evidence>
<comment type="caution">
    <text evidence="2">The sequence shown here is derived from an EMBL/GenBank/DDBJ whole genome shotgun (WGS) entry which is preliminary data.</text>
</comment>
<reference evidence="2" key="1">
    <citation type="journal article" date="2023" name="GigaByte">
        <title>Genome assembly of the bearded iris, Iris pallida Lam.</title>
        <authorList>
            <person name="Bruccoleri R.E."/>
            <person name="Oakeley E.J."/>
            <person name="Faust A.M.E."/>
            <person name="Altorfer M."/>
            <person name="Dessus-Babus S."/>
            <person name="Burckhardt D."/>
            <person name="Oertli M."/>
            <person name="Naumann U."/>
            <person name="Petersen F."/>
            <person name="Wong J."/>
        </authorList>
    </citation>
    <scope>NUCLEOTIDE SEQUENCE</scope>
    <source>
        <strain evidence="2">GSM-AAB239-AS_SAM_17_03QT</strain>
    </source>
</reference>
<keyword evidence="3" id="KW-1185">Reference proteome</keyword>
<keyword evidence="1" id="KW-0812">Transmembrane</keyword>
<dbReference type="EMBL" id="JANAVB010033616">
    <property type="protein sequence ID" value="KAJ6808146.1"/>
    <property type="molecule type" value="Genomic_DNA"/>
</dbReference>
<reference evidence="2" key="2">
    <citation type="submission" date="2023-04" db="EMBL/GenBank/DDBJ databases">
        <authorList>
            <person name="Bruccoleri R.E."/>
            <person name="Oakeley E.J."/>
            <person name="Faust A.-M."/>
            <person name="Dessus-Babus S."/>
            <person name="Altorfer M."/>
            <person name="Burckhardt D."/>
            <person name="Oertli M."/>
            <person name="Naumann U."/>
            <person name="Petersen F."/>
            <person name="Wong J."/>
        </authorList>
    </citation>
    <scope>NUCLEOTIDE SEQUENCE</scope>
    <source>
        <strain evidence="2">GSM-AAB239-AS_SAM_17_03QT</strain>
        <tissue evidence="2">Leaf</tissue>
    </source>
</reference>
<proteinExistence type="predicted"/>
<evidence type="ECO:0000313" key="2">
    <source>
        <dbReference type="EMBL" id="KAJ6808146.1"/>
    </source>
</evidence>
<accession>A0AAX6EVR2</accession>
<evidence type="ECO:0000313" key="3">
    <source>
        <dbReference type="Proteomes" id="UP001140949"/>
    </source>
</evidence>
<sequence length="40" mass="4827">MVWKLISGCSLVWDFYYGCFGAFFQFWVVPKIEEMLPKFL</sequence>
<keyword evidence="1" id="KW-0472">Membrane</keyword>
<name>A0AAX6EVR2_IRIPA</name>